<feature type="transmembrane region" description="Helical" evidence="10">
    <location>
        <begin position="668"/>
        <end position="691"/>
    </location>
</feature>
<feature type="transmembrane region" description="Helical" evidence="10">
    <location>
        <begin position="546"/>
        <end position="567"/>
    </location>
</feature>
<evidence type="ECO:0000259" key="12">
    <source>
        <dbReference type="PROSITE" id="PS50259"/>
    </source>
</evidence>
<keyword evidence="2 10" id="KW-0812">Transmembrane</keyword>
<evidence type="ECO:0000313" key="14">
    <source>
        <dbReference type="Proteomes" id="UP000054350"/>
    </source>
</evidence>
<evidence type="ECO:0000313" key="13">
    <source>
        <dbReference type="EMBL" id="KNE69741.1"/>
    </source>
</evidence>
<evidence type="ECO:0000256" key="1">
    <source>
        <dbReference type="ARBA" id="ARBA00004141"/>
    </source>
</evidence>
<proteinExistence type="predicted"/>
<gene>
    <name evidence="13" type="ORF">AMAG_14282</name>
</gene>
<protein>
    <recommendedName>
        <fullName evidence="12">G-protein coupled receptors family 3 profile domain-containing protein</fullName>
    </recommendedName>
</protein>
<evidence type="ECO:0000256" key="8">
    <source>
        <dbReference type="ARBA" id="ARBA00023224"/>
    </source>
</evidence>
<dbReference type="InterPro" id="IPR011993">
    <property type="entry name" value="PH-like_dom_sf"/>
</dbReference>
<feature type="region of interest" description="Disordered" evidence="9">
    <location>
        <begin position="891"/>
        <end position="923"/>
    </location>
</feature>
<reference evidence="13 14" key="1">
    <citation type="submission" date="2009-11" db="EMBL/GenBank/DDBJ databases">
        <title>Annotation of Allomyces macrogynus ATCC 38327.</title>
        <authorList>
            <consortium name="The Broad Institute Genome Sequencing Platform"/>
            <person name="Russ C."/>
            <person name="Cuomo C."/>
            <person name="Burger G."/>
            <person name="Gray M.W."/>
            <person name="Holland P.W.H."/>
            <person name="King N."/>
            <person name="Lang F.B.F."/>
            <person name="Roger A.J."/>
            <person name="Ruiz-Trillo I."/>
            <person name="Young S.K."/>
            <person name="Zeng Q."/>
            <person name="Gargeya S."/>
            <person name="Fitzgerald M."/>
            <person name="Haas B."/>
            <person name="Abouelleil A."/>
            <person name="Alvarado L."/>
            <person name="Arachchi H.M."/>
            <person name="Berlin A."/>
            <person name="Chapman S.B."/>
            <person name="Gearin G."/>
            <person name="Goldberg J."/>
            <person name="Griggs A."/>
            <person name="Gujja S."/>
            <person name="Hansen M."/>
            <person name="Heiman D."/>
            <person name="Howarth C."/>
            <person name="Larimer J."/>
            <person name="Lui A."/>
            <person name="MacDonald P.J.P."/>
            <person name="McCowen C."/>
            <person name="Montmayeur A."/>
            <person name="Murphy C."/>
            <person name="Neiman D."/>
            <person name="Pearson M."/>
            <person name="Priest M."/>
            <person name="Roberts A."/>
            <person name="Saif S."/>
            <person name="Shea T."/>
            <person name="Sisk P."/>
            <person name="Stolte C."/>
            <person name="Sykes S."/>
            <person name="Wortman J."/>
            <person name="Nusbaum C."/>
            <person name="Birren B."/>
        </authorList>
    </citation>
    <scope>NUCLEOTIDE SEQUENCE [LARGE SCALE GENOMIC DNA]</scope>
    <source>
        <strain evidence="13 14">ATCC 38327</strain>
    </source>
</reference>
<evidence type="ECO:0000256" key="11">
    <source>
        <dbReference type="SAM" id="SignalP"/>
    </source>
</evidence>
<reference evidence="14" key="2">
    <citation type="submission" date="2009-11" db="EMBL/GenBank/DDBJ databases">
        <title>The Genome Sequence of Allomyces macrogynus strain ATCC 38327.</title>
        <authorList>
            <consortium name="The Broad Institute Genome Sequencing Platform"/>
            <person name="Russ C."/>
            <person name="Cuomo C."/>
            <person name="Shea T."/>
            <person name="Young S.K."/>
            <person name="Zeng Q."/>
            <person name="Koehrsen M."/>
            <person name="Haas B."/>
            <person name="Borodovsky M."/>
            <person name="Guigo R."/>
            <person name="Alvarado L."/>
            <person name="Berlin A."/>
            <person name="Borenstein D."/>
            <person name="Chen Z."/>
            <person name="Engels R."/>
            <person name="Freedman E."/>
            <person name="Gellesch M."/>
            <person name="Goldberg J."/>
            <person name="Griggs A."/>
            <person name="Gujja S."/>
            <person name="Heiman D."/>
            <person name="Hepburn T."/>
            <person name="Howarth C."/>
            <person name="Jen D."/>
            <person name="Larson L."/>
            <person name="Lewis B."/>
            <person name="Mehta T."/>
            <person name="Park D."/>
            <person name="Pearson M."/>
            <person name="Roberts A."/>
            <person name="Saif S."/>
            <person name="Shenoy N."/>
            <person name="Sisk P."/>
            <person name="Stolte C."/>
            <person name="Sykes S."/>
            <person name="Walk T."/>
            <person name="White J."/>
            <person name="Yandava C."/>
            <person name="Burger G."/>
            <person name="Gray M.W."/>
            <person name="Holland P.W.H."/>
            <person name="King N."/>
            <person name="Lang F.B.F."/>
            <person name="Roger A.J."/>
            <person name="Ruiz-Trillo I."/>
            <person name="Lander E."/>
            <person name="Nusbaum C."/>
        </authorList>
    </citation>
    <scope>NUCLEOTIDE SEQUENCE [LARGE SCALE GENOMIC DNA]</scope>
    <source>
        <strain evidence="14">ATCC 38327</strain>
    </source>
</reference>
<feature type="transmembrane region" description="Helical" evidence="10">
    <location>
        <begin position="594"/>
        <end position="618"/>
    </location>
</feature>
<dbReference type="SUPFAM" id="SSF50729">
    <property type="entry name" value="PH domain-like"/>
    <property type="match status" value="1"/>
</dbReference>
<dbReference type="GO" id="GO:0038039">
    <property type="term" value="C:G protein-coupled receptor heterodimeric complex"/>
    <property type="evidence" value="ECO:0007669"/>
    <property type="project" value="TreeGrafter"/>
</dbReference>
<evidence type="ECO:0000256" key="6">
    <source>
        <dbReference type="ARBA" id="ARBA00023170"/>
    </source>
</evidence>
<organism evidence="13 14">
    <name type="scientific">Allomyces macrogynus (strain ATCC 38327)</name>
    <name type="common">Allomyces javanicus var. macrogynus</name>
    <dbReference type="NCBI Taxonomy" id="578462"/>
    <lineage>
        <taxon>Eukaryota</taxon>
        <taxon>Fungi</taxon>
        <taxon>Fungi incertae sedis</taxon>
        <taxon>Blastocladiomycota</taxon>
        <taxon>Blastocladiomycetes</taxon>
        <taxon>Blastocladiales</taxon>
        <taxon>Blastocladiaceae</taxon>
        <taxon>Allomyces</taxon>
    </lineage>
</organism>
<evidence type="ECO:0000256" key="4">
    <source>
        <dbReference type="ARBA" id="ARBA00023040"/>
    </source>
</evidence>
<evidence type="ECO:0000256" key="5">
    <source>
        <dbReference type="ARBA" id="ARBA00023136"/>
    </source>
</evidence>
<dbReference type="GO" id="GO:0004965">
    <property type="term" value="F:G protein-coupled GABA receptor activity"/>
    <property type="evidence" value="ECO:0007669"/>
    <property type="project" value="InterPro"/>
</dbReference>
<feature type="compositionally biased region" description="Low complexity" evidence="9">
    <location>
        <begin position="907"/>
        <end position="922"/>
    </location>
</feature>
<keyword evidence="5 10" id="KW-0472">Membrane</keyword>
<evidence type="ECO:0000256" key="2">
    <source>
        <dbReference type="ARBA" id="ARBA00022692"/>
    </source>
</evidence>
<dbReference type="EMBL" id="GG745362">
    <property type="protein sequence ID" value="KNE69741.1"/>
    <property type="molecule type" value="Genomic_DNA"/>
</dbReference>
<feature type="signal peptide" evidence="11">
    <location>
        <begin position="1"/>
        <end position="28"/>
    </location>
</feature>
<feature type="transmembrane region" description="Helical" evidence="10">
    <location>
        <begin position="505"/>
        <end position="525"/>
    </location>
</feature>
<dbReference type="InterPro" id="IPR017978">
    <property type="entry name" value="GPCR_3_C"/>
</dbReference>
<dbReference type="eggNOG" id="KOG1055">
    <property type="taxonomic scope" value="Eukaryota"/>
</dbReference>
<keyword evidence="3 10" id="KW-1133">Transmembrane helix</keyword>
<dbReference type="PANTHER" id="PTHR10519">
    <property type="entry name" value="GABA-B RECEPTOR"/>
    <property type="match status" value="1"/>
</dbReference>
<dbReference type="Proteomes" id="UP000054350">
    <property type="component" value="Unassembled WGS sequence"/>
</dbReference>
<dbReference type="SUPFAM" id="SSF53822">
    <property type="entry name" value="Periplasmic binding protein-like I"/>
    <property type="match status" value="1"/>
</dbReference>
<dbReference type="Gene3D" id="3.40.50.2300">
    <property type="match status" value="2"/>
</dbReference>
<dbReference type="OrthoDB" id="5984008at2759"/>
<feature type="transmembrane region" description="Helical" evidence="10">
    <location>
        <begin position="429"/>
        <end position="458"/>
    </location>
</feature>
<dbReference type="Pfam" id="PF01094">
    <property type="entry name" value="ANF_receptor"/>
    <property type="match status" value="1"/>
</dbReference>
<feature type="domain" description="G-protein coupled receptors family 3 profile" evidence="12">
    <location>
        <begin position="436"/>
        <end position="679"/>
    </location>
</feature>
<evidence type="ECO:0000256" key="9">
    <source>
        <dbReference type="SAM" id="MobiDB-lite"/>
    </source>
</evidence>
<dbReference type="Pfam" id="PF00003">
    <property type="entry name" value="7tm_3"/>
    <property type="match status" value="1"/>
</dbReference>
<accession>A0A0L0T4V6</accession>
<evidence type="ECO:0000256" key="10">
    <source>
        <dbReference type="SAM" id="Phobius"/>
    </source>
</evidence>
<dbReference type="PANTHER" id="PTHR10519:SF20">
    <property type="entry name" value="G-PROTEIN COUPLED RECEPTOR 156-RELATED"/>
    <property type="match status" value="1"/>
</dbReference>
<comment type="subcellular location">
    <subcellularLocation>
        <location evidence="1">Membrane</location>
        <topology evidence="1">Multi-pass membrane protein</topology>
    </subcellularLocation>
</comment>
<keyword evidence="4" id="KW-0297">G-protein coupled receptor</keyword>
<dbReference type="InterPro" id="IPR002455">
    <property type="entry name" value="GPCR3_GABA-B"/>
</dbReference>
<dbReference type="PROSITE" id="PS50259">
    <property type="entry name" value="G_PROTEIN_RECEP_F3_4"/>
    <property type="match status" value="1"/>
</dbReference>
<dbReference type="Gene3D" id="2.30.29.30">
    <property type="entry name" value="Pleckstrin-homology domain (PH domain)/Phosphotyrosine-binding domain (PTB)"/>
    <property type="match status" value="1"/>
</dbReference>
<feature type="transmembrane region" description="Helical" evidence="10">
    <location>
        <begin position="630"/>
        <end position="648"/>
    </location>
</feature>
<dbReference type="STRING" id="578462.A0A0L0T4V6"/>
<evidence type="ECO:0000256" key="3">
    <source>
        <dbReference type="ARBA" id="ARBA00022989"/>
    </source>
</evidence>
<keyword evidence="11" id="KW-0732">Signal</keyword>
<keyword evidence="8" id="KW-0807">Transducer</keyword>
<dbReference type="InterPro" id="IPR000337">
    <property type="entry name" value="GPCR_3"/>
</dbReference>
<feature type="transmembrane region" description="Helical" evidence="10">
    <location>
        <begin position="470"/>
        <end position="493"/>
    </location>
</feature>
<keyword evidence="6" id="KW-0675">Receptor</keyword>
<dbReference type="InterPro" id="IPR001849">
    <property type="entry name" value="PH_domain"/>
</dbReference>
<feature type="chain" id="PRO_5005548474" description="G-protein coupled receptors family 3 profile domain-containing protein" evidence="11">
    <location>
        <begin position="29"/>
        <end position="946"/>
    </location>
</feature>
<dbReference type="SMART" id="SM00233">
    <property type="entry name" value="PH"/>
    <property type="match status" value="1"/>
</dbReference>
<dbReference type="PRINTS" id="PR00248">
    <property type="entry name" value="GPCRMGR"/>
</dbReference>
<dbReference type="GO" id="GO:0007214">
    <property type="term" value="P:gamma-aminobutyric acid signaling pathway"/>
    <property type="evidence" value="ECO:0007669"/>
    <property type="project" value="TreeGrafter"/>
</dbReference>
<sequence length="946" mass="101021">MAAPVSWWRWSVVVLFLGLFAVAPSVSAATFKVTAILPLSDPSSVATASGIRDALLATQGLIDQVALGSNHTFALDVKDSASNATIAIRHVFDAAKDGAVAIIGEMGSAVTIPIALTTSNFAMLTCSGSVTTPDLAASKGFPLFIRTIPDDAAQGQFLARFVAMMQWRSVAVLYSSDAYGVGLMSMFQDEADTQHLQVTTMQSFSSTDHNGHELALEAIRESGTRIIVYFGLSVDLIHIARDARDLGMIGADWVWIGADGISDLPEVLATAKPSDVDNCNGVLFSLPNQQGGAQYPAFWNTFHTAYPNRTDMPQYATLFVDCYQALARGIVRLAAIHGADKVLKRSYPPNFSASDVIMPFEGISGPVTWNAEGGRLADFTIHNVFKGKDATVYSYPPGATALKSTGTAVRFYDGSSMVPPDRPAQIIAYIQWTSVGGIIIEAITAVLIAAVVASTIYLHSRRMDPKVKSMSFVFLVQIAVGIVLVLISVLVGLDVPTKVTCNLQTWLFLIGLALVLSAIAAKSFRLWRVFDNYKLEKLHHLSDARLLLSCLAVAGIQALILVLWTVIAPLEPVLTSTATSVSYKCKSSKSGWSIAFHVLTLLYNAVLLVSVLVLAFKTRKAFSAFRDSKYIGYACQNLFMIAVITIPLRYLAPDSIALTSYIIRTVLVLYASAFTFATLVGRVAMVPFLAARQPDPAARPMWERPGSRWSSSDGLASAAEPVVGKPTTMSGKYPVKKGNSLFAPWRTHRLTLFALEGWLALSRLTRDCEQGRLFKLRSVTFDPNPGSAGSSTTCIEIRCDSTSYLVQCASEDDKAKWVRALATHCPMYSRATGSNPGFGGVRMGMDDPAAAVFAHTMSALARAGTESAAVVVVPPALIPHEHEDAPLIGAPTTGASVGPTDGKSRDASVVASAGGSEGGKSVRWSQFEDTIVERSGGGGGGGLGKS</sequence>
<dbReference type="VEuPathDB" id="FungiDB:AMAG_14282"/>
<dbReference type="AlphaFoldDB" id="A0A0L0T4V6"/>
<dbReference type="InterPro" id="IPR001828">
    <property type="entry name" value="ANF_lig-bd_rcpt"/>
</dbReference>
<keyword evidence="14" id="KW-1185">Reference proteome</keyword>
<keyword evidence="7" id="KW-0325">Glycoprotein</keyword>
<name>A0A0L0T4V6_ALLM3</name>
<evidence type="ECO:0000256" key="7">
    <source>
        <dbReference type="ARBA" id="ARBA00023180"/>
    </source>
</evidence>
<dbReference type="InterPro" id="IPR028082">
    <property type="entry name" value="Peripla_BP_I"/>
</dbReference>